<feature type="region of interest" description="Disordered" evidence="8">
    <location>
        <begin position="383"/>
        <end position="457"/>
    </location>
</feature>
<comment type="cofactor">
    <cofactor evidence="1">
        <name>Zn(2+)</name>
        <dbReference type="ChEBI" id="CHEBI:29105"/>
    </cofactor>
</comment>
<dbReference type="Proteomes" id="UP000187455">
    <property type="component" value="Unassembled WGS sequence"/>
</dbReference>
<evidence type="ECO:0000256" key="8">
    <source>
        <dbReference type="SAM" id="MobiDB-lite"/>
    </source>
</evidence>
<dbReference type="STRING" id="133383.A0A1R0GUT0"/>
<comment type="caution">
    <text evidence="10">The sequence shown here is derived from an EMBL/GenBank/DDBJ whole genome shotgun (WGS) entry which is preliminary data.</text>
</comment>
<dbReference type="GO" id="GO:0046970">
    <property type="term" value="F:histone H4K16 deacetylase activity, NAD-dependent"/>
    <property type="evidence" value="ECO:0007669"/>
    <property type="project" value="TreeGrafter"/>
</dbReference>
<dbReference type="SUPFAM" id="SSF52467">
    <property type="entry name" value="DHS-like NAD/FAD-binding domain"/>
    <property type="match status" value="1"/>
</dbReference>
<dbReference type="InterPro" id="IPR050134">
    <property type="entry name" value="NAD-dep_sirtuin_deacylases"/>
</dbReference>
<feature type="compositionally biased region" description="Basic and acidic residues" evidence="8">
    <location>
        <begin position="721"/>
        <end position="739"/>
    </location>
</feature>
<organism evidence="10 11">
    <name type="scientific">Smittium mucronatum</name>
    <dbReference type="NCBI Taxonomy" id="133383"/>
    <lineage>
        <taxon>Eukaryota</taxon>
        <taxon>Fungi</taxon>
        <taxon>Fungi incertae sedis</taxon>
        <taxon>Zoopagomycota</taxon>
        <taxon>Kickxellomycotina</taxon>
        <taxon>Harpellomycetes</taxon>
        <taxon>Harpellales</taxon>
        <taxon>Legeriomycetaceae</taxon>
        <taxon>Smittium</taxon>
    </lineage>
</organism>
<dbReference type="InterPro" id="IPR003000">
    <property type="entry name" value="Sirtuin"/>
</dbReference>
<dbReference type="OrthoDB" id="420264at2759"/>
<feature type="compositionally biased region" description="Low complexity" evidence="8">
    <location>
        <begin position="740"/>
        <end position="755"/>
    </location>
</feature>
<dbReference type="InterPro" id="IPR026590">
    <property type="entry name" value="Ssirtuin_cat_dom"/>
</dbReference>
<dbReference type="InterPro" id="IPR029035">
    <property type="entry name" value="DHS-like_NAD/FAD-binding_dom"/>
</dbReference>
<dbReference type="PANTHER" id="PTHR11085:SF9">
    <property type="entry name" value="NAD-DEPENDENT PROTEIN DEACETYLASE SIRTUIN-1"/>
    <property type="match status" value="1"/>
</dbReference>
<feature type="compositionally biased region" description="Polar residues" evidence="8">
    <location>
        <begin position="648"/>
        <end position="662"/>
    </location>
</feature>
<keyword evidence="3" id="KW-0808">Transferase</keyword>
<feature type="binding site" evidence="7">
    <location>
        <position position="372"/>
    </location>
    <ligand>
        <name>Zn(2+)</name>
        <dbReference type="ChEBI" id="CHEBI:29105"/>
    </ligand>
</feature>
<evidence type="ECO:0000313" key="10">
    <source>
        <dbReference type="EMBL" id="OLY80635.1"/>
    </source>
</evidence>
<evidence type="ECO:0000256" key="1">
    <source>
        <dbReference type="ARBA" id="ARBA00001947"/>
    </source>
</evidence>
<accession>A0A1R0GUT0</accession>
<dbReference type="Gene3D" id="3.40.50.1220">
    <property type="entry name" value="TPP-binding domain"/>
    <property type="match status" value="1"/>
</dbReference>
<comment type="similarity">
    <text evidence="2">Belongs to the sirtuin family. Class I subfamily.</text>
</comment>
<proteinExistence type="inferred from homology"/>
<feature type="binding site" evidence="7">
    <location>
        <position position="375"/>
    </location>
    <ligand>
        <name>Zn(2+)</name>
        <dbReference type="ChEBI" id="CHEBI:29105"/>
    </ligand>
</feature>
<dbReference type="InterPro" id="IPR026591">
    <property type="entry name" value="Sirtuin_cat_small_dom_sf"/>
</dbReference>
<feature type="domain" description="Deacetylase sirtuin-type" evidence="9">
    <location>
        <begin position="214"/>
        <end position="576"/>
    </location>
</feature>
<dbReference type="PROSITE" id="PS50305">
    <property type="entry name" value="SIRTUIN"/>
    <property type="match status" value="1"/>
</dbReference>
<dbReference type="PANTHER" id="PTHR11085">
    <property type="entry name" value="NAD-DEPENDENT PROTEIN DEACYLASE SIRTUIN-5, MITOCHONDRIAL-RELATED"/>
    <property type="match status" value="1"/>
</dbReference>
<dbReference type="EMBL" id="LSSL01003300">
    <property type="protein sequence ID" value="OLY80635.1"/>
    <property type="molecule type" value="Genomic_DNA"/>
</dbReference>
<protein>
    <submittedName>
        <fullName evidence="10">NAD-dependent histone deacetylase SIR2</fullName>
    </submittedName>
</protein>
<reference evidence="10 11" key="1">
    <citation type="journal article" date="2016" name="Mol. Biol. Evol.">
        <title>Genome-Wide Survey of Gut Fungi (Harpellales) Reveals the First Horizontally Transferred Ubiquitin Gene from a Mosquito Host.</title>
        <authorList>
            <person name="Wang Y."/>
            <person name="White M.M."/>
            <person name="Kvist S."/>
            <person name="Moncalvo J.M."/>
        </authorList>
    </citation>
    <scope>NUCLEOTIDE SEQUENCE [LARGE SCALE GENOMIC DNA]</scope>
    <source>
        <strain evidence="10 11">ALG-7-W6</strain>
    </source>
</reference>
<keyword evidence="4 7" id="KW-0479">Metal-binding</keyword>
<dbReference type="AlphaFoldDB" id="A0A1R0GUT0"/>
<keyword evidence="6" id="KW-0520">NAD</keyword>
<sequence length="893" mass="99043">MSSPVKDHHMPSSHTFHAHPAPQILDIDPAFPHPHKKQKIESPVISPKNFDISTENAVLGLLEDLDSCNEIKASVLLAEELLSPSDDIINPQDLNSQDLNSEFLIVSEPDIPSQNHSLDFQNDPMPLINKFEQFKPNLRIVTSESEKNTIQQDARKLGLDAFLMKYIIQKNYSVVSLLNVFEQKLFFNVDDSLDTQFLPLLKISVKKFIQKRPKLPQINSIEDALFLIRRAKRIMVLTGAGVSVSCGIPDFRSSKGIYQHLAREFGLDDPQQMFDIDYFMENPELFYSFAKQLYPDNFKPSPSHVFIKLLEDRCKLLRNYTQNIDTLEHVTGIHKVLNCHGSFASATCVRCGYKCQGEDIRDAVMNLRVPYCPRCNSPDYVHDPTSVHSPKSHLDHKPDDVASSTPSKPSSHTTSDTKPLTSTAESHSPLLDKTESQFKNENNRLSPKSQSRKNRSKNIHINKYYSDSDSDDPHASDYGYESVQGVLKPDIVFFGENLPSIFHSSLQEDRTQVDLLIVMGSSLKVAPVSEIMGHLPPNIPQIVINKTPITHLNFDIQLIGDSDDIVTYLCYRLGWNLCHPRILGGSSLSDEYMLNLLLPFSKSGDSQSDKENYTKVIESSQPDPNPIQGPTLFITSGSEKENNKPLPFSSNLTHLHNPSGPTSFPADLPGPSALLNEAGSGDESEGSYQSSGNESYSESEDDDEIPVENGKDDSSNGIDLKSSKKKDQNSDLSGKEHTGSGDSSGSDSDSSSGDSYNPLDKETKRPKLSVLASGFKTRRSNDGNIYNMIPNNWHLFKGCMLTSDDIEDYYHNSGSTPSYFSRGSQPRVNGTSDTANTISTSTNPQSTVGISKSTSNDVFNKSAGSSIPSSFQLAQNDIDEAFDLSYSTDSSEE</sequence>
<evidence type="ECO:0000313" key="11">
    <source>
        <dbReference type="Proteomes" id="UP000187455"/>
    </source>
</evidence>
<feature type="binding site" evidence="7">
    <location>
        <position position="348"/>
    </location>
    <ligand>
        <name>Zn(2+)</name>
        <dbReference type="ChEBI" id="CHEBI:29105"/>
    </ligand>
</feature>
<dbReference type="Pfam" id="PF02146">
    <property type="entry name" value="SIR2"/>
    <property type="match status" value="1"/>
</dbReference>
<feature type="binding site" evidence="7">
    <location>
        <position position="351"/>
    </location>
    <ligand>
        <name>Zn(2+)</name>
        <dbReference type="ChEBI" id="CHEBI:29105"/>
    </ligand>
</feature>
<feature type="active site" description="Proton acceptor" evidence="7">
    <location>
        <position position="340"/>
    </location>
</feature>
<dbReference type="GO" id="GO:0070403">
    <property type="term" value="F:NAD+ binding"/>
    <property type="evidence" value="ECO:0007669"/>
    <property type="project" value="InterPro"/>
</dbReference>
<evidence type="ECO:0000256" key="6">
    <source>
        <dbReference type="ARBA" id="ARBA00023027"/>
    </source>
</evidence>
<feature type="region of interest" description="Disordered" evidence="8">
    <location>
        <begin position="818"/>
        <end position="848"/>
    </location>
</feature>
<feature type="compositionally biased region" description="Basic and acidic residues" evidence="8">
    <location>
        <begin position="430"/>
        <end position="442"/>
    </location>
</feature>
<keyword evidence="5 7" id="KW-0862">Zinc</keyword>
<feature type="compositionally biased region" description="Low complexity" evidence="8">
    <location>
        <begin position="403"/>
        <end position="419"/>
    </location>
</feature>
<feature type="compositionally biased region" description="Acidic residues" evidence="8">
    <location>
        <begin position="697"/>
        <end position="706"/>
    </location>
</feature>
<feature type="region of interest" description="Disordered" evidence="8">
    <location>
        <begin position="24"/>
        <end position="43"/>
    </location>
</feature>
<keyword evidence="11" id="KW-1185">Reference proteome</keyword>
<dbReference type="GO" id="GO:0005634">
    <property type="term" value="C:nucleus"/>
    <property type="evidence" value="ECO:0007669"/>
    <property type="project" value="TreeGrafter"/>
</dbReference>
<evidence type="ECO:0000256" key="3">
    <source>
        <dbReference type="ARBA" id="ARBA00022679"/>
    </source>
</evidence>
<dbReference type="Gene3D" id="3.30.1600.10">
    <property type="entry name" value="SIR2/SIRT2 'Small Domain"/>
    <property type="match status" value="1"/>
</dbReference>
<evidence type="ECO:0000256" key="2">
    <source>
        <dbReference type="ARBA" id="ARBA00006924"/>
    </source>
</evidence>
<evidence type="ECO:0000256" key="7">
    <source>
        <dbReference type="PROSITE-ProRule" id="PRU00236"/>
    </source>
</evidence>
<evidence type="ECO:0000256" key="5">
    <source>
        <dbReference type="ARBA" id="ARBA00022833"/>
    </source>
</evidence>
<feature type="compositionally biased region" description="Low complexity" evidence="8">
    <location>
        <begin position="686"/>
        <end position="696"/>
    </location>
</feature>
<name>A0A1R0GUT0_9FUNG</name>
<evidence type="ECO:0000259" key="9">
    <source>
        <dbReference type="PROSITE" id="PS50305"/>
    </source>
</evidence>
<evidence type="ECO:0000256" key="4">
    <source>
        <dbReference type="ARBA" id="ARBA00022723"/>
    </source>
</evidence>
<dbReference type="GO" id="GO:0046872">
    <property type="term" value="F:metal ion binding"/>
    <property type="evidence" value="ECO:0007669"/>
    <property type="project" value="UniProtKB-KW"/>
</dbReference>
<gene>
    <name evidence="10" type="ORF">AYI68_g5264</name>
</gene>
<feature type="region of interest" description="Disordered" evidence="8">
    <location>
        <begin position="604"/>
        <end position="783"/>
    </location>
</feature>